<feature type="chain" id="PRO_5041668113" evidence="1">
    <location>
        <begin position="26"/>
        <end position="103"/>
    </location>
</feature>
<sequence>MKRKLGLLSAACILGTSIFASSASAEEIGNPNNLPSEGTVVPQRIDSAGVQYASSYPYYRYQTRHNKGTVETTSESYMSDGKATPIKRIYAKASAYKDGALVK</sequence>
<gene>
    <name evidence="2" type="ORF">CON65_24705</name>
</gene>
<dbReference type="EMBL" id="NVOR01000140">
    <property type="protein sequence ID" value="PED80058.1"/>
    <property type="molecule type" value="Genomic_DNA"/>
</dbReference>
<name>A0AA91V8M4_9BACI</name>
<protein>
    <submittedName>
        <fullName evidence="2">Uncharacterized protein</fullName>
    </submittedName>
</protein>
<organism evidence="2 3">
    <name type="scientific">Bacillus pseudomycoides</name>
    <dbReference type="NCBI Taxonomy" id="64104"/>
    <lineage>
        <taxon>Bacteria</taxon>
        <taxon>Bacillati</taxon>
        <taxon>Bacillota</taxon>
        <taxon>Bacilli</taxon>
        <taxon>Bacillales</taxon>
        <taxon>Bacillaceae</taxon>
        <taxon>Bacillus</taxon>
        <taxon>Bacillus cereus group</taxon>
    </lineage>
</organism>
<keyword evidence="1" id="KW-0732">Signal</keyword>
<reference evidence="2 3" key="1">
    <citation type="submission" date="2017-09" db="EMBL/GenBank/DDBJ databases">
        <title>Large-scale bioinformatics analysis of Bacillus genomes uncovers conserved roles of natural products in bacterial physiology.</title>
        <authorList>
            <consortium name="Agbiome Team Llc"/>
            <person name="Bleich R.M."/>
            <person name="Grubbs K.J."/>
            <person name="Santa Maria K.C."/>
            <person name="Allen S.E."/>
            <person name="Farag S."/>
            <person name="Shank E.A."/>
            <person name="Bowers A."/>
        </authorList>
    </citation>
    <scope>NUCLEOTIDE SEQUENCE [LARGE SCALE GENOMIC DNA]</scope>
    <source>
        <strain evidence="2 3">AFS092012</strain>
    </source>
</reference>
<dbReference type="Proteomes" id="UP000221020">
    <property type="component" value="Unassembled WGS sequence"/>
</dbReference>
<dbReference type="RefSeq" id="WP_097899178.1">
    <property type="nucleotide sequence ID" value="NZ_NVOR01000140.1"/>
</dbReference>
<evidence type="ECO:0000256" key="1">
    <source>
        <dbReference type="SAM" id="SignalP"/>
    </source>
</evidence>
<dbReference type="AlphaFoldDB" id="A0AA91V8M4"/>
<comment type="caution">
    <text evidence="2">The sequence shown here is derived from an EMBL/GenBank/DDBJ whole genome shotgun (WGS) entry which is preliminary data.</text>
</comment>
<evidence type="ECO:0000313" key="3">
    <source>
        <dbReference type="Proteomes" id="UP000221020"/>
    </source>
</evidence>
<proteinExistence type="predicted"/>
<feature type="signal peptide" evidence="1">
    <location>
        <begin position="1"/>
        <end position="25"/>
    </location>
</feature>
<accession>A0AA91V8M4</accession>
<evidence type="ECO:0000313" key="2">
    <source>
        <dbReference type="EMBL" id="PED80058.1"/>
    </source>
</evidence>